<proteinExistence type="predicted"/>
<protein>
    <submittedName>
        <fullName evidence="1">Uncharacterized protein</fullName>
    </submittedName>
</protein>
<evidence type="ECO:0000313" key="2">
    <source>
        <dbReference type="Proteomes" id="UP001607303"/>
    </source>
</evidence>
<dbReference type="Proteomes" id="UP001607303">
    <property type="component" value="Unassembled WGS sequence"/>
</dbReference>
<sequence>MKERGESEVQTTLTLVTSPDTVVDSALRTFIFISALFPWRHISTTLMTTRMRDGKTYRIPKYVISIATRIKDRLVRLFRGMW</sequence>
<name>A0ABD2B018_VESMC</name>
<organism evidence="1 2">
    <name type="scientific">Vespula maculifrons</name>
    <name type="common">Eastern yellow jacket</name>
    <name type="synonym">Wasp</name>
    <dbReference type="NCBI Taxonomy" id="7453"/>
    <lineage>
        <taxon>Eukaryota</taxon>
        <taxon>Metazoa</taxon>
        <taxon>Ecdysozoa</taxon>
        <taxon>Arthropoda</taxon>
        <taxon>Hexapoda</taxon>
        <taxon>Insecta</taxon>
        <taxon>Pterygota</taxon>
        <taxon>Neoptera</taxon>
        <taxon>Endopterygota</taxon>
        <taxon>Hymenoptera</taxon>
        <taxon>Apocrita</taxon>
        <taxon>Aculeata</taxon>
        <taxon>Vespoidea</taxon>
        <taxon>Vespidae</taxon>
        <taxon>Vespinae</taxon>
        <taxon>Vespula</taxon>
    </lineage>
</organism>
<dbReference type="EMBL" id="JAYRBN010000109">
    <property type="protein sequence ID" value="KAL2726213.1"/>
    <property type="molecule type" value="Genomic_DNA"/>
</dbReference>
<comment type="caution">
    <text evidence="1">The sequence shown here is derived from an EMBL/GenBank/DDBJ whole genome shotgun (WGS) entry which is preliminary data.</text>
</comment>
<dbReference type="AlphaFoldDB" id="A0ABD2B018"/>
<accession>A0ABD2B018</accession>
<gene>
    <name evidence="1" type="ORF">V1477_018027</name>
</gene>
<keyword evidence="2" id="KW-1185">Reference proteome</keyword>
<evidence type="ECO:0000313" key="1">
    <source>
        <dbReference type="EMBL" id="KAL2726213.1"/>
    </source>
</evidence>
<reference evidence="1 2" key="1">
    <citation type="journal article" date="2024" name="Ann. Entomol. Soc. Am.">
        <title>Genomic analyses of the southern and eastern yellowjacket wasps (Hymenoptera: Vespidae) reveal evolutionary signatures of social life.</title>
        <authorList>
            <person name="Catto M.A."/>
            <person name="Caine P.B."/>
            <person name="Orr S.E."/>
            <person name="Hunt B.G."/>
            <person name="Goodisman M.A.D."/>
        </authorList>
    </citation>
    <scope>NUCLEOTIDE SEQUENCE [LARGE SCALE GENOMIC DNA]</scope>
    <source>
        <strain evidence="1">232</strain>
        <tissue evidence="1">Head and thorax</tissue>
    </source>
</reference>